<dbReference type="EMBL" id="SRLO01000236">
    <property type="protein sequence ID" value="TNN65355.1"/>
    <property type="molecule type" value="Genomic_DNA"/>
</dbReference>
<reference evidence="1 2" key="1">
    <citation type="submission" date="2019-03" db="EMBL/GenBank/DDBJ databases">
        <title>First draft genome of Liparis tanakae, snailfish: a comprehensive survey of snailfish specific genes.</title>
        <authorList>
            <person name="Kim W."/>
            <person name="Song I."/>
            <person name="Jeong J.-H."/>
            <person name="Kim D."/>
            <person name="Kim S."/>
            <person name="Ryu S."/>
            <person name="Song J.Y."/>
            <person name="Lee S.K."/>
        </authorList>
    </citation>
    <scope>NUCLEOTIDE SEQUENCE [LARGE SCALE GENOMIC DNA]</scope>
    <source>
        <tissue evidence="1">Muscle</tissue>
    </source>
</reference>
<sequence length="158" mass="16684">MAEDMGCHPGDGLAEGGVLADQHVVDALAEGRSVVVDVHQLHGHHGGRAERRSPAVPGLHRDLGVGSDVGAGRQHSQNLGSRGYVLGDSDGIVTPLEDGGVVVHIQHHDALGVAFSYTLARYCVEEKDGALSFTSDTLREISQRQNRPPPSVAWAMSL</sequence>
<comment type="caution">
    <text evidence="1">The sequence shown here is derived from an EMBL/GenBank/DDBJ whole genome shotgun (WGS) entry which is preliminary data.</text>
</comment>
<gene>
    <name evidence="1" type="ORF">EYF80_024391</name>
</gene>
<evidence type="ECO:0000313" key="2">
    <source>
        <dbReference type="Proteomes" id="UP000314294"/>
    </source>
</evidence>
<accession>A0A4Z2HJC7</accession>
<dbReference type="Proteomes" id="UP000314294">
    <property type="component" value="Unassembled WGS sequence"/>
</dbReference>
<organism evidence="1 2">
    <name type="scientific">Liparis tanakae</name>
    <name type="common">Tanaka's snailfish</name>
    <dbReference type="NCBI Taxonomy" id="230148"/>
    <lineage>
        <taxon>Eukaryota</taxon>
        <taxon>Metazoa</taxon>
        <taxon>Chordata</taxon>
        <taxon>Craniata</taxon>
        <taxon>Vertebrata</taxon>
        <taxon>Euteleostomi</taxon>
        <taxon>Actinopterygii</taxon>
        <taxon>Neopterygii</taxon>
        <taxon>Teleostei</taxon>
        <taxon>Neoteleostei</taxon>
        <taxon>Acanthomorphata</taxon>
        <taxon>Eupercaria</taxon>
        <taxon>Perciformes</taxon>
        <taxon>Cottioidei</taxon>
        <taxon>Cottales</taxon>
        <taxon>Liparidae</taxon>
        <taxon>Liparis</taxon>
    </lineage>
</organism>
<keyword evidence="2" id="KW-1185">Reference proteome</keyword>
<evidence type="ECO:0000313" key="1">
    <source>
        <dbReference type="EMBL" id="TNN65355.1"/>
    </source>
</evidence>
<protein>
    <submittedName>
        <fullName evidence="1">Uncharacterized protein</fullName>
    </submittedName>
</protein>
<dbReference type="AlphaFoldDB" id="A0A4Z2HJC7"/>
<proteinExistence type="predicted"/>
<name>A0A4Z2HJC7_9TELE</name>